<dbReference type="PANTHER" id="PTHR21210">
    <property type="entry name" value="TRNA (URACIL-O(2)-)-METHYLTRANSFERASE-RELATED"/>
    <property type="match status" value="1"/>
</dbReference>
<dbReference type="InterPro" id="IPR011671">
    <property type="entry name" value="tRNA_uracil_MeTrfase"/>
</dbReference>
<evidence type="ECO:0000256" key="2">
    <source>
        <dbReference type="ARBA" id="ARBA00004496"/>
    </source>
</evidence>
<dbReference type="AlphaFoldDB" id="A0AAV7Y210"/>
<dbReference type="EC" id="2.1.1.211" evidence="11"/>
<evidence type="ECO:0000256" key="11">
    <source>
        <dbReference type="RuleBase" id="RU368004"/>
    </source>
</evidence>
<keyword evidence="5 11" id="KW-0489">Methyltransferase</keyword>
<dbReference type="InterPro" id="IPR000571">
    <property type="entry name" value="Znf_CCCH"/>
</dbReference>
<feature type="domain" description="C3H1-type" evidence="12">
    <location>
        <begin position="574"/>
        <end position="601"/>
    </location>
</feature>
<evidence type="ECO:0000256" key="5">
    <source>
        <dbReference type="ARBA" id="ARBA00022603"/>
    </source>
</evidence>
<dbReference type="GO" id="GO:0005737">
    <property type="term" value="C:cytoplasm"/>
    <property type="evidence" value="ECO:0007669"/>
    <property type="project" value="UniProtKB-SubCell"/>
</dbReference>
<keyword evidence="4 11" id="KW-0963">Cytoplasm</keyword>
<evidence type="ECO:0000256" key="1">
    <source>
        <dbReference type="ARBA" id="ARBA00002778"/>
    </source>
</evidence>
<comment type="function">
    <text evidence="11">Adenosyl-L-methionine (AdoMet)-dependent tRNA (uracil-O(2)-)-methyltransferase.</text>
</comment>
<accession>A0AAV7Y210</accession>
<sequence length="601" mass="67866">MGGPADTFWKTTETLAEQISQDQFLKAVDIWNNNPRAVNQRVHSCIVIFQGKLCSAPNHDDLVSRVHSFKTNISDLNPEQCKGLLKELGLTFSCDSTTSVHVFFKKLLPKSIKHFSNSFELVTIDKEKGEAFFMGLPVQQGVCLVPKFPYKLVFKSSISLQVPANQDIADPSLLWIKNNLLPQLNKWSLSHNVKDEDESSYFGLALKSHGLISTEKYAEVYQTLKAKYGQQMVKVWPECTDPAKFVYEDVAIASYILLLWEEKPTTFVDLGCGNGLLVHILNSEGHNGIGIDLRSRKIWDIYPPTTKLQVQSITPSDNSLFPDTEWLIGNHSDELTPWIPVIAARSSQICKFFVLPCCPYDFDGLKYRRKNSTLSQYSDFLLYIKDVSEKCGFKAEIDRLRIPSTKRICLVGRNRTYTAEKWNSVNSAINLMIEEGCRKTAEERKENDVGSSGDNGWVSEFKPREATEKVRNCTQLESSLINDIVTLTANHLLVKRRSIPHQVHSNKMWNAGGIAALGEIIPLIGSEKLKKLKSECGGLQTLLKNHHQVFLVEKGTVQLRTPINVADVSNSKVRVKQKPCWFFNNHPDGCLLDDSKCAFRH</sequence>
<dbReference type="GO" id="GO:0030488">
    <property type="term" value="P:tRNA methylation"/>
    <property type="evidence" value="ECO:0007669"/>
    <property type="project" value="UniProtKB-UniRule"/>
</dbReference>
<gene>
    <name evidence="13" type="ORF">ONE63_000479</name>
</gene>
<evidence type="ECO:0000313" key="14">
    <source>
        <dbReference type="Proteomes" id="UP001075354"/>
    </source>
</evidence>
<keyword evidence="10" id="KW-0862">Zinc</keyword>
<dbReference type="EMBL" id="JAPTSV010000001">
    <property type="protein sequence ID" value="KAJ1531826.1"/>
    <property type="molecule type" value="Genomic_DNA"/>
</dbReference>
<evidence type="ECO:0000256" key="7">
    <source>
        <dbReference type="ARBA" id="ARBA00022691"/>
    </source>
</evidence>
<name>A0AAV7Y210_9NEOP</name>
<dbReference type="GO" id="GO:0008270">
    <property type="term" value="F:zinc ion binding"/>
    <property type="evidence" value="ECO:0007669"/>
    <property type="project" value="UniProtKB-KW"/>
</dbReference>
<evidence type="ECO:0000256" key="6">
    <source>
        <dbReference type="ARBA" id="ARBA00022679"/>
    </source>
</evidence>
<evidence type="ECO:0000256" key="10">
    <source>
        <dbReference type="PROSITE-ProRule" id="PRU00723"/>
    </source>
</evidence>
<dbReference type="PROSITE" id="PS50103">
    <property type="entry name" value="ZF_C3H1"/>
    <property type="match status" value="1"/>
</dbReference>
<dbReference type="Pfam" id="PF07757">
    <property type="entry name" value="AdoMet_MTase"/>
    <property type="match status" value="1"/>
</dbReference>
<keyword evidence="7 11" id="KW-0949">S-adenosyl-L-methionine</keyword>
<dbReference type="EMBL" id="JAPTSV010000001">
    <property type="protein sequence ID" value="KAJ1531827.1"/>
    <property type="molecule type" value="Genomic_DNA"/>
</dbReference>
<keyword evidence="14" id="KW-1185">Reference proteome</keyword>
<feature type="zinc finger region" description="C3H1-type" evidence="10">
    <location>
        <begin position="574"/>
        <end position="601"/>
    </location>
</feature>
<comment type="catalytic activity">
    <reaction evidence="9 11">
        <text>uridine(44) in tRNA(Ser) + S-adenosyl-L-methionine = 2'-O-methyluridine(44) in tRNA(Ser) + S-adenosyl-L-homocysteine + H(+)</text>
        <dbReference type="Rhea" id="RHEA:43100"/>
        <dbReference type="Rhea" id="RHEA-COMP:10339"/>
        <dbReference type="Rhea" id="RHEA-COMP:10340"/>
        <dbReference type="ChEBI" id="CHEBI:15378"/>
        <dbReference type="ChEBI" id="CHEBI:57856"/>
        <dbReference type="ChEBI" id="CHEBI:59789"/>
        <dbReference type="ChEBI" id="CHEBI:65315"/>
        <dbReference type="ChEBI" id="CHEBI:74478"/>
        <dbReference type="EC" id="2.1.1.211"/>
    </reaction>
</comment>
<comment type="caution">
    <text evidence="13">The sequence shown here is derived from an EMBL/GenBank/DDBJ whole genome shotgun (WGS) entry which is preliminary data.</text>
</comment>
<keyword evidence="10" id="KW-0863">Zinc-finger</keyword>
<dbReference type="Proteomes" id="UP001075354">
    <property type="component" value="Chromosome 1"/>
</dbReference>
<comment type="subcellular location">
    <subcellularLocation>
        <location evidence="2 11">Cytoplasm</location>
    </subcellularLocation>
</comment>
<evidence type="ECO:0000256" key="4">
    <source>
        <dbReference type="ARBA" id="ARBA00022490"/>
    </source>
</evidence>
<dbReference type="PANTHER" id="PTHR21210:SF0">
    <property type="entry name" value="TRNA (URACIL-O(2)-)-METHYLTRANSFERASE-RELATED"/>
    <property type="match status" value="1"/>
</dbReference>
<dbReference type="GO" id="GO:0141101">
    <property type="term" value="F:tRNA(Ser) (uridine(44)-2'-O-)-methyltransferase activity"/>
    <property type="evidence" value="ECO:0007669"/>
    <property type="project" value="UniProtKB-EC"/>
</dbReference>
<keyword evidence="8 11" id="KW-0819">tRNA processing</keyword>
<evidence type="ECO:0000256" key="3">
    <source>
        <dbReference type="ARBA" id="ARBA00009056"/>
    </source>
</evidence>
<evidence type="ECO:0000259" key="12">
    <source>
        <dbReference type="PROSITE" id="PS50103"/>
    </source>
</evidence>
<keyword evidence="10" id="KW-0479">Metal-binding</keyword>
<keyword evidence="6 11" id="KW-0808">Transferase</keyword>
<dbReference type="InterPro" id="IPR029063">
    <property type="entry name" value="SAM-dependent_MTases_sf"/>
</dbReference>
<protein>
    <recommendedName>
        <fullName evidence="11">tRNA (uracil-O(2)-)-methyltransferase</fullName>
        <ecNumber evidence="11">2.1.1.211</ecNumber>
    </recommendedName>
</protein>
<evidence type="ECO:0000256" key="8">
    <source>
        <dbReference type="ARBA" id="ARBA00022694"/>
    </source>
</evidence>
<proteinExistence type="inferred from homology"/>
<evidence type="ECO:0000256" key="9">
    <source>
        <dbReference type="ARBA" id="ARBA00047957"/>
    </source>
</evidence>
<evidence type="ECO:0000313" key="13">
    <source>
        <dbReference type="EMBL" id="KAJ1531827.1"/>
    </source>
</evidence>
<comment type="function">
    <text evidence="1">Probable adenosyl-L-methionine (AdoMet)-dependent tRNA (uracil-O(2)-)-methyltransferase.</text>
</comment>
<comment type="similarity">
    <text evidence="3 11">Belongs to the TRM44 family.</text>
</comment>
<reference evidence="13" key="1">
    <citation type="submission" date="2022-12" db="EMBL/GenBank/DDBJ databases">
        <title>Chromosome-level genome assembly of the bean flower thrips Megalurothrips usitatus.</title>
        <authorList>
            <person name="Ma L."/>
            <person name="Liu Q."/>
            <person name="Li H."/>
            <person name="Cai W."/>
        </authorList>
    </citation>
    <scope>NUCLEOTIDE SEQUENCE</scope>
    <source>
        <strain evidence="13">Cailab_2022a</strain>
    </source>
</reference>
<dbReference type="SUPFAM" id="SSF53335">
    <property type="entry name" value="S-adenosyl-L-methionine-dependent methyltransferases"/>
    <property type="match status" value="1"/>
</dbReference>
<organism evidence="13 14">
    <name type="scientific">Megalurothrips usitatus</name>
    <name type="common">bean blossom thrips</name>
    <dbReference type="NCBI Taxonomy" id="439358"/>
    <lineage>
        <taxon>Eukaryota</taxon>
        <taxon>Metazoa</taxon>
        <taxon>Ecdysozoa</taxon>
        <taxon>Arthropoda</taxon>
        <taxon>Hexapoda</taxon>
        <taxon>Insecta</taxon>
        <taxon>Pterygota</taxon>
        <taxon>Neoptera</taxon>
        <taxon>Paraneoptera</taxon>
        <taxon>Thysanoptera</taxon>
        <taxon>Terebrantia</taxon>
        <taxon>Thripoidea</taxon>
        <taxon>Thripidae</taxon>
        <taxon>Megalurothrips</taxon>
    </lineage>
</organism>